<protein>
    <submittedName>
        <fullName evidence="1">Uncharacterized protein</fullName>
    </submittedName>
</protein>
<keyword evidence="2" id="KW-1185">Reference proteome</keyword>
<dbReference type="EMBL" id="JAESVG020000003">
    <property type="protein sequence ID" value="KAG8628699.1"/>
    <property type="molecule type" value="Genomic_DNA"/>
</dbReference>
<gene>
    <name evidence="1" type="ORF">KVT40_002564</name>
</gene>
<dbReference type="OrthoDB" id="10298502at2759"/>
<proteinExistence type="predicted"/>
<dbReference type="Proteomes" id="UP000809789">
    <property type="component" value="Unassembled WGS sequence"/>
</dbReference>
<name>A0A8K0L2W6_9PEZI</name>
<organism evidence="1 2">
    <name type="scientific">Elsinoe batatas</name>
    <dbReference type="NCBI Taxonomy" id="2601811"/>
    <lineage>
        <taxon>Eukaryota</taxon>
        <taxon>Fungi</taxon>
        <taxon>Dikarya</taxon>
        <taxon>Ascomycota</taxon>
        <taxon>Pezizomycotina</taxon>
        <taxon>Dothideomycetes</taxon>
        <taxon>Dothideomycetidae</taxon>
        <taxon>Myriangiales</taxon>
        <taxon>Elsinoaceae</taxon>
        <taxon>Elsinoe</taxon>
    </lineage>
</organism>
<comment type="caution">
    <text evidence="1">The sequence shown here is derived from an EMBL/GenBank/DDBJ whole genome shotgun (WGS) entry which is preliminary data.</text>
</comment>
<evidence type="ECO:0000313" key="1">
    <source>
        <dbReference type="EMBL" id="KAG8628699.1"/>
    </source>
</evidence>
<dbReference type="AlphaFoldDB" id="A0A8K0L2W6"/>
<reference evidence="1" key="1">
    <citation type="submission" date="2021-07" db="EMBL/GenBank/DDBJ databases">
        <title>Elsinoe batatas strain:CRI-CJ2 Genome sequencing and assembly.</title>
        <authorList>
            <person name="Huang L."/>
        </authorList>
    </citation>
    <scope>NUCLEOTIDE SEQUENCE</scope>
    <source>
        <strain evidence="1">CRI-CJ2</strain>
    </source>
</reference>
<sequence length="657" mass="73949">MPVHQGYLPQKMIRNKQNGAWRHTPKNRQGLDDWKTQRPCADQWDHDLERVYEDDINSDERISDYAVPAPTKRRRVEPTKTPDEDPVAYADMKKARARRRLEEIKALGTQALHYLDLGPANHVDLQGSHDPSALLLADKRLRRRFMIRRRQALDMVHMHPEEKMPMSWSACRCFLHTTIEKVMADFHACVSPAVRAMLGKQVIGLADLLSLPTLTDGNLKLRGIYIDALSSGGAYTSSARGPDGLWGRLYQYHLMKKAWVERGFVWDDAKKSVHLSAALQSGVVINLQALALFPPGSSFTSGDIVWWEGMMMDLIRTFDASSTNCNGWRTDVSVKAAQRVISDDPSLLPFNHFRGHGRPDDPNIATSWKASAFTYTPDGKHIWLCKWCYGSFNYGRGRHECNDKRTGCHKGCKRPTFDRRVNQPATKATRARLHGTGAMTCIYGRTMYAGAPPSDAPDGSQPAEKLDGTPEDIWTCGICASTWKHPRQRHGVSLNFSNWKKSRVGFCVNHLNDGHCICSSPGHDIDADRGYPEFPKVRKLCLGCHSALRGVENHLKLDLNSDADIKTGLDEVLARQGHPDVVRQHFPDADDCTCDDSGPAIATPYPRLDLPDDYRSCGSCALAWNKKLASWQPSKRPNAWVRMVAWMKQRGMSDVED</sequence>
<evidence type="ECO:0000313" key="2">
    <source>
        <dbReference type="Proteomes" id="UP000809789"/>
    </source>
</evidence>
<accession>A0A8K0L2W6</accession>